<dbReference type="InterPro" id="IPR036891">
    <property type="entry name" value="Signal_recog_part_SRP54_M_sf"/>
</dbReference>
<gene>
    <name evidence="2" type="ORF">LDAN0321_LOCUS12893</name>
</gene>
<dbReference type="Gene3D" id="1.10.260.30">
    <property type="entry name" value="Signal recognition particle, SRP54 subunit, M-domain"/>
    <property type="match status" value="1"/>
</dbReference>
<feature type="compositionally biased region" description="Basic residues" evidence="1">
    <location>
        <begin position="246"/>
        <end position="256"/>
    </location>
</feature>
<dbReference type="GO" id="GO:0048500">
    <property type="term" value="C:signal recognition particle"/>
    <property type="evidence" value="ECO:0007669"/>
    <property type="project" value="InterPro"/>
</dbReference>
<evidence type="ECO:0000313" key="2">
    <source>
        <dbReference type="EMBL" id="CAD9589432.1"/>
    </source>
</evidence>
<feature type="region of interest" description="Disordered" evidence="1">
    <location>
        <begin position="235"/>
        <end position="256"/>
    </location>
</feature>
<accession>A0A7S2KX47</accession>
<sequence length="256" mass="28762">MNPHRLVIQQGRRAFCSITTKSNAGAMACNGGSRSLSALQYPHNPGSSTLPPHTCTGNAALSMQVRLFSDSGIFSSITNPIKQKLSERQERKKEEKMLEQIKRISELEKWTIQAFVSEVMASADDWRTKIPGMGNVQQVKMMKQQKAILESMAEELGGDADANEIEQLGRKEKLKISIKANISVADVNQMLSQFKNMEIMHLVLKTRKEQNKSIPSSEKELKRIIMQEAPKLLSKAQKKEIGQKQMKNKLRGAARR</sequence>
<dbReference type="GO" id="GO:0008312">
    <property type="term" value="F:7S RNA binding"/>
    <property type="evidence" value="ECO:0007669"/>
    <property type="project" value="InterPro"/>
</dbReference>
<organism evidence="2">
    <name type="scientific">Leptocylindrus danicus</name>
    <dbReference type="NCBI Taxonomy" id="163516"/>
    <lineage>
        <taxon>Eukaryota</taxon>
        <taxon>Sar</taxon>
        <taxon>Stramenopiles</taxon>
        <taxon>Ochrophyta</taxon>
        <taxon>Bacillariophyta</taxon>
        <taxon>Coscinodiscophyceae</taxon>
        <taxon>Chaetocerotophycidae</taxon>
        <taxon>Leptocylindrales</taxon>
        <taxon>Leptocylindraceae</taxon>
        <taxon>Leptocylindrus</taxon>
    </lineage>
</organism>
<evidence type="ECO:0000256" key="1">
    <source>
        <dbReference type="SAM" id="MobiDB-lite"/>
    </source>
</evidence>
<dbReference type="GO" id="GO:0006614">
    <property type="term" value="P:SRP-dependent cotranslational protein targeting to membrane"/>
    <property type="evidence" value="ECO:0007669"/>
    <property type="project" value="InterPro"/>
</dbReference>
<dbReference type="EMBL" id="HBGY01020453">
    <property type="protein sequence ID" value="CAD9589432.1"/>
    <property type="molecule type" value="Transcribed_RNA"/>
</dbReference>
<proteinExistence type="predicted"/>
<protein>
    <recommendedName>
        <fullName evidence="3">Signal recognition particle SRP54 subunit M-domain domain-containing protein</fullName>
    </recommendedName>
</protein>
<reference evidence="2" key="1">
    <citation type="submission" date="2021-01" db="EMBL/GenBank/DDBJ databases">
        <authorList>
            <person name="Corre E."/>
            <person name="Pelletier E."/>
            <person name="Niang G."/>
            <person name="Scheremetjew M."/>
            <person name="Finn R."/>
            <person name="Kale V."/>
            <person name="Holt S."/>
            <person name="Cochrane G."/>
            <person name="Meng A."/>
            <person name="Brown T."/>
            <person name="Cohen L."/>
        </authorList>
    </citation>
    <scope>NUCLEOTIDE SEQUENCE</scope>
    <source>
        <strain evidence="2">B650</strain>
    </source>
</reference>
<name>A0A7S2KX47_9STRA</name>
<dbReference type="AlphaFoldDB" id="A0A7S2KX47"/>
<evidence type="ECO:0008006" key="3">
    <source>
        <dbReference type="Google" id="ProtNLM"/>
    </source>
</evidence>
<dbReference type="SUPFAM" id="SSF47446">
    <property type="entry name" value="Signal peptide-binding domain"/>
    <property type="match status" value="1"/>
</dbReference>